<dbReference type="AlphaFoldDB" id="A0A7J7GBX1"/>
<reference evidence="1 2" key="2">
    <citation type="submission" date="2020-07" db="EMBL/GenBank/DDBJ databases">
        <title>Genome assembly of wild tea tree DASZ reveals pedigree and selection history of tea varieties.</title>
        <authorList>
            <person name="Zhang W."/>
        </authorList>
    </citation>
    <scope>NUCLEOTIDE SEQUENCE [LARGE SCALE GENOMIC DNA]</scope>
    <source>
        <strain evidence="2">cv. G240</strain>
        <tissue evidence="1">Leaf</tissue>
    </source>
</reference>
<dbReference type="Proteomes" id="UP000593564">
    <property type="component" value="Unassembled WGS sequence"/>
</dbReference>
<evidence type="ECO:0000313" key="2">
    <source>
        <dbReference type="Proteomes" id="UP000593564"/>
    </source>
</evidence>
<proteinExistence type="predicted"/>
<comment type="caution">
    <text evidence="1">The sequence shown here is derived from an EMBL/GenBank/DDBJ whole genome shotgun (WGS) entry which is preliminary data.</text>
</comment>
<reference evidence="2" key="1">
    <citation type="journal article" date="2020" name="Nat. Commun.">
        <title>Genome assembly of wild tea tree DASZ reveals pedigree and selection history of tea varieties.</title>
        <authorList>
            <person name="Zhang W."/>
            <person name="Zhang Y."/>
            <person name="Qiu H."/>
            <person name="Guo Y."/>
            <person name="Wan H."/>
            <person name="Zhang X."/>
            <person name="Scossa F."/>
            <person name="Alseekh S."/>
            <person name="Zhang Q."/>
            <person name="Wang P."/>
            <person name="Xu L."/>
            <person name="Schmidt M.H."/>
            <person name="Jia X."/>
            <person name="Li D."/>
            <person name="Zhu A."/>
            <person name="Guo F."/>
            <person name="Chen W."/>
            <person name="Ni D."/>
            <person name="Usadel B."/>
            <person name="Fernie A.R."/>
            <person name="Wen W."/>
        </authorList>
    </citation>
    <scope>NUCLEOTIDE SEQUENCE [LARGE SCALE GENOMIC DNA]</scope>
    <source>
        <strain evidence="2">cv. G240</strain>
    </source>
</reference>
<protein>
    <submittedName>
        <fullName evidence="1">Uncharacterized protein</fullName>
    </submittedName>
</protein>
<name>A0A7J7GBX1_CAMSI</name>
<organism evidence="1 2">
    <name type="scientific">Camellia sinensis</name>
    <name type="common">Tea plant</name>
    <name type="synonym">Thea sinensis</name>
    <dbReference type="NCBI Taxonomy" id="4442"/>
    <lineage>
        <taxon>Eukaryota</taxon>
        <taxon>Viridiplantae</taxon>
        <taxon>Streptophyta</taxon>
        <taxon>Embryophyta</taxon>
        <taxon>Tracheophyta</taxon>
        <taxon>Spermatophyta</taxon>
        <taxon>Magnoliopsida</taxon>
        <taxon>eudicotyledons</taxon>
        <taxon>Gunneridae</taxon>
        <taxon>Pentapetalae</taxon>
        <taxon>asterids</taxon>
        <taxon>Ericales</taxon>
        <taxon>Theaceae</taxon>
        <taxon>Camellia</taxon>
    </lineage>
</organism>
<gene>
    <name evidence="1" type="ORF">HYC85_025573</name>
</gene>
<accession>A0A7J7GBX1</accession>
<evidence type="ECO:0000313" key="1">
    <source>
        <dbReference type="EMBL" id="KAF5938067.1"/>
    </source>
</evidence>
<sequence length="53" mass="5815">MRPSGEVSTIRRSPAITSHHLLATFSHPMIFGDTPTTNSNHPNCSLSTIGQYF</sequence>
<dbReference type="EMBL" id="JACBKZ010000012">
    <property type="protein sequence ID" value="KAF5938067.1"/>
    <property type="molecule type" value="Genomic_DNA"/>
</dbReference>
<keyword evidence="2" id="KW-1185">Reference proteome</keyword>